<evidence type="ECO:0000256" key="1">
    <source>
        <dbReference type="SAM" id="Phobius"/>
    </source>
</evidence>
<keyword evidence="3" id="KW-1185">Reference proteome</keyword>
<gene>
    <name evidence="2" type="ORF">J2Z32_002222</name>
</gene>
<proteinExistence type="predicted"/>
<keyword evidence="1" id="KW-0812">Transmembrane</keyword>
<evidence type="ECO:0008006" key="4">
    <source>
        <dbReference type="Google" id="ProtNLM"/>
    </source>
</evidence>
<feature type="transmembrane region" description="Helical" evidence="1">
    <location>
        <begin position="12"/>
        <end position="31"/>
    </location>
</feature>
<protein>
    <recommendedName>
        <fullName evidence="4">ATPase</fullName>
    </recommendedName>
</protein>
<keyword evidence="1" id="KW-0472">Membrane</keyword>
<organism evidence="2 3">
    <name type="scientific">Paenibacillus turicensis</name>
    <dbReference type="NCBI Taxonomy" id="160487"/>
    <lineage>
        <taxon>Bacteria</taxon>
        <taxon>Bacillati</taxon>
        <taxon>Bacillota</taxon>
        <taxon>Bacilli</taxon>
        <taxon>Bacillales</taxon>
        <taxon>Paenibacillaceae</taxon>
        <taxon>Paenibacillus</taxon>
    </lineage>
</organism>
<reference evidence="2 3" key="1">
    <citation type="submission" date="2021-03" db="EMBL/GenBank/DDBJ databases">
        <title>Genomic Encyclopedia of Type Strains, Phase IV (KMG-IV): sequencing the most valuable type-strain genomes for metagenomic binning, comparative biology and taxonomic classification.</title>
        <authorList>
            <person name="Goeker M."/>
        </authorList>
    </citation>
    <scope>NUCLEOTIDE SEQUENCE [LARGE SCALE GENOMIC DNA]</scope>
    <source>
        <strain evidence="2 3">DSM 14349</strain>
    </source>
</reference>
<feature type="transmembrane region" description="Helical" evidence="1">
    <location>
        <begin position="37"/>
        <end position="55"/>
    </location>
</feature>
<keyword evidence="1" id="KW-1133">Transmembrane helix</keyword>
<evidence type="ECO:0000313" key="2">
    <source>
        <dbReference type="EMBL" id="MBP1905592.1"/>
    </source>
</evidence>
<sequence length="147" mass="16264">MNADVWITFLKENWLVIVVALVVLLMVINFVKTVIKWVLVLIIAAFIIIYSGISLKDISGALTSVTDQAVSLSKDQVLNMLKNEAKEAKWTQNSDGTYTITTKNLEVVGKPGNDKVKISSHGVSLGEWSVNDTITAFIQEAKRNNKK</sequence>
<name>A0ABS4FSP5_9BACL</name>
<dbReference type="Proteomes" id="UP001519272">
    <property type="component" value="Unassembled WGS sequence"/>
</dbReference>
<comment type="caution">
    <text evidence="2">The sequence shown here is derived from an EMBL/GenBank/DDBJ whole genome shotgun (WGS) entry which is preliminary data.</text>
</comment>
<evidence type="ECO:0000313" key="3">
    <source>
        <dbReference type="Proteomes" id="UP001519272"/>
    </source>
</evidence>
<dbReference type="RefSeq" id="WP_210089219.1">
    <property type="nucleotide sequence ID" value="NZ_JAGGKG010000009.1"/>
</dbReference>
<dbReference type="EMBL" id="JAGGKG010000009">
    <property type="protein sequence ID" value="MBP1905592.1"/>
    <property type="molecule type" value="Genomic_DNA"/>
</dbReference>
<accession>A0ABS4FSP5</accession>